<evidence type="ECO:0000259" key="1">
    <source>
        <dbReference type="Pfam" id="PF03749"/>
    </source>
</evidence>
<dbReference type="InterPro" id="IPR040452">
    <property type="entry name" value="SfsA_C"/>
</dbReference>
<reference evidence="3" key="1">
    <citation type="submission" date="2018-05" db="EMBL/GenBank/DDBJ databases">
        <authorList>
            <person name="Lanie J.A."/>
            <person name="Ng W.-L."/>
            <person name="Kazmierczak K.M."/>
            <person name="Andrzejewski T.M."/>
            <person name="Davidsen T.M."/>
            <person name="Wayne K.J."/>
            <person name="Tettelin H."/>
            <person name="Glass J.I."/>
            <person name="Rusch D."/>
            <person name="Podicherti R."/>
            <person name="Tsui H.-C.T."/>
            <person name="Winkler M.E."/>
        </authorList>
    </citation>
    <scope>NUCLEOTIDE SEQUENCE</scope>
</reference>
<accession>A0A381V8J4</accession>
<dbReference type="GO" id="GO:0003677">
    <property type="term" value="F:DNA binding"/>
    <property type="evidence" value="ECO:0007669"/>
    <property type="project" value="InterPro"/>
</dbReference>
<evidence type="ECO:0000313" key="3">
    <source>
        <dbReference type="EMBL" id="SVA36712.1"/>
    </source>
</evidence>
<gene>
    <name evidence="3" type="ORF">METZ01_LOCUS89566</name>
</gene>
<proteinExistence type="inferred from homology"/>
<organism evidence="3">
    <name type="scientific">marine metagenome</name>
    <dbReference type="NCBI Taxonomy" id="408172"/>
    <lineage>
        <taxon>unclassified sequences</taxon>
        <taxon>metagenomes</taxon>
        <taxon>ecological metagenomes</taxon>
    </lineage>
</organism>
<dbReference type="HAMAP" id="MF_00095">
    <property type="entry name" value="SfsA"/>
    <property type="match status" value="1"/>
</dbReference>
<dbReference type="AlphaFoldDB" id="A0A381V8J4"/>
<protein>
    <recommendedName>
        <fullName evidence="4">Sugar fermentation stimulation protein C-terminal domain-containing protein</fullName>
    </recommendedName>
</protein>
<evidence type="ECO:0008006" key="4">
    <source>
        <dbReference type="Google" id="ProtNLM"/>
    </source>
</evidence>
<dbReference type="Gene3D" id="2.40.50.580">
    <property type="match status" value="1"/>
</dbReference>
<dbReference type="InterPro" id="IPR005224">
    <property type="entry name" value="SfsA"/>
</dbReference>
<dbReference type="InterPro" id="IPR041465">
    <property type="entry name" value="SfsA_N"/>
</dbReference>
<dbReference type="Pfam" id="PF17746">
    <property type="entry name" value="SfsA_N"/>
    <property type="match status" value="1"/>
</dbReference>
<dbReference type="PANTHER" id="PTHR30545:SF2">
    <property type="entry name" value="SUGAR FERMENTATION STIMULATION PROTEIN A"/>
    <property type="match status" value="1"/>
</dbReference>
<dbReference type="NCBIfam" id="TIGR00230">
    <property type="entry name" value="sfsA"/>
    <property type="match status" value="1"/>
</dbReference>
<name>A0A381V8J4_9ZZZZ</name>
<feature type="domain" description="SfsA N-terminal OB" evidence="2">
    <location>
        <begin position="13"/>
        <end position="78"/>
    </location>
</feature>
<dbReference type="Pfam" id="PF03749">
    <property type="entry name" value="SfsA"/>
    <property type="match status" value="1"/>
</dbReference>
<dbReference type="CDD" id="cd22359">
    <property type="entry name" value="SfsA-like_bacterial"/>
    <property type="match status" value="1"/>
</dbReference>
<sequence>MKITGPLIKGSFIERPNRFVTIVKVGNKSVKSHLPDPGRLREILTPGRELYLRKAIASEHRVTDYSTILAKYNGELVSLVSALPNQFVKECIDSRILSFLKDFVLVKPEVVHGNHRFDFLLKDKSGDPFYLEVKSVTYVENGIAEFPDAVTDRGKRHAQALQALVETGFQAGILFVVQRSDANSFQPMWERDPKFGKALVNAHQAGVQVWCITTRISKTNMTYKEEIPVNLQPI</sequence>
<feature type="domain" description="Sugar fermentation stimulation protein C-terminal" evidence="1">
    <location>
        <begin position="83"/>
        <end position="219"/>
    </location>
</feature>
<dbReference type="PANTHER" id="PTHR30545">
    <property type="entry name" value="SUGAR FERMENTATION STIMULATION PROTEIN A"/>
    <property type="match status" value="1"/>
</dbReference>
<dbReference type="EMBL" id="UINC01008146">
    <property type="protein sequence ID" value="SVA36712.1"/>
    <property type="molecule type" value="Genomic_DNA"/>
</dbReference>
<evidence type="ECO:0000259" key="2">
    <source>
        <dbReference type="Pfam" id="PF17746"/>
    </source>
</evidence>
<dbReference type="Gene3D" id="3.40.1350.60">
    <property type="match status" value="1"/>
</dbReference>